<dbReference type="RefSeq" id="WP_145348207.1">
    <property type="nucleotide sequence ID" value="NZ_CP036261.1"/>
</dbReference>
<dbReference type="OrthoDB" id="282809at2"/>
<protein>
    <submittedName>
        <fullName evidence="2">Uncharacterized protein</fullName>
    </submittedName>
</protein>
<evidence type="ECO:0000313" key="3">
    <source>
        <dbReference type="Proteomes" id="UP000319557"/>
    </source>
</evidence>
<feature type="signal peptide" evidence="1">
    <location>
        <begin position="1"/>
        <end position="23"/>
    </location>
</feature>
<organism evidence="2 3">
    <name type="scientific">Rosistilla ulvae</name>
    <dbReference type="NCBI Taxonomy" id="1930277"/>
    <lineage>
        <taxon>Bacteria</taxon>
        <taxon>Pseudomonadati</taxon>
        <taxon>Planctomycetota</taxon>
        <taxon>Planctomycetia</taxon>
        <taxon>Pirellulales</taxon>
        <taxon>Pirellulaceae</taxon>
        <taxon>Rosistilla</taxon>
    </lineage>
</organism>
<reference evidence="2 3" key="1">
    <citation type="submission" date="2019-02" db="EMBL/GenBank/DDBJ databases">
        <title>Deep-cultivation of Planctomycetes and their phenomic and genomic characterization uncovers novel biology.</title>
        <authorList>
            <person name="Wiegand S."/>
            <person name="Jogler M."/>
            <person name="Boedeker C."/>
            <person name="Pinto D."/>
            <person name="Vollmers J."/>
            <person name="Rivas-Marin E."/>
            <person name="Kohn T."/>
            <person name="Peeters S.H."/>
            <person name="Heuer A."/>
            <person name="Rast P."/>
            <person name="Oberbeckmann S."/>
            <person name="Bunk B."/>
            <person name="Jeske O."/>
            <person name="Meyerdierks A."/>
            <person name="Storesund J.E."/>
            <person name="Kallscheuer N."/>
            <person name="Luecker S."/>
            <person name="Lage O.M."/>
            <person name="Pohl T."/>
            <person name="Merkel B.J."/>
            <person name="Hornburger P."/>
            <person name="Mueller R.-W."/>
            <person name="Bruemmer F."/>
            <person name="Labrenz M."/>
            <person name="Spormann A.M."/>
            <person name="Op den Camp H."/>
            <person name="Overmann J."/>
            <person name="Amann R."/>
            <person name="Jetten M.S.M."/>
            <person name="Mascher T."/>
            <person name="Medema M.H."/>
            <person name="Devos D.P."/>
            <person name="Kaster A.-K."/>
            <person name="Ovreas L."/>
            <person name="Rohde M."/>
            <person name="Galperin M.Y."/>
            <person name="Jogler C."/>
        </authorList>
    </citation>
    <scope>NUCLEOTIDE SEQUENCE [LARGE SCALE GENOMIC DNA]</scope>
    <source>
        <strain evidence="2 3">EC9</strain>
    </source>
</reference>
<dbReference type="EMBL" id="CP036261">
    <property type="protein sequence ID" value="QDS90383.1"/>
    <property type="molecule type" value="Genomic_DNA"/>
</dbReference>
<dbReference type="AlphaFoldDB" id="A0A517M695"/>
<sequence length="196" mass="21594" precursor="true">MRFTARFIAAITIAASATATANAQQVVGEYIVDSQIISDVAVGDAGGEGHQASPSDSYSDQGYPVADGGAEYVQASTGRRAVQGSGRMAAMAHGGQQGPYIPKQYAQPDLFYNYYSNGQNQVNAEMYLAPGPVPAFVGHTWVPYQPLMPHNYLYQHKDRYHNHYDYGRGTNRTKATYRVAPKQYAQTLYNFLRIPR</sequence>
<dbReference type="KEGG" id="ruv:EC9_45910"/>
<keyword evidence="1" id="KW-0732">Signal</keyword>
<evidence type="ECO:0000256" key="1">
    <source>
        <dbReference type="SAM" id="SignalP"/>
    </source>
</evidence>
<dbReference type="Proteomes" id="UP000319557">
    <property type="component" value="Chromosome"/>
</dbReference>
<proteinExistence type="predicted"/>
<evidence type="ECO:0000313" key="2">
    <source>
        <dbReference type="EMBL" id="QDS90383.1"/>
    </source>
</evidence>
<keyword evidence="3" id="KW-1185">Reference proteome</keyword>
<gene>
    <name evidence="2" type="ORF">EC9_45910</name>
</gene>
<accession>A0A517M695</accession>
<name>A0A517M695_9BACT</name>
<feature type="chain" id="PRO_5021972711" evidence="1">
    <location>
        <begin position="24"/>
        <end position="196"/>
    </location>
</feature>